<dbReference type="STRING" id="390242.SAMN04488024_101602"/>
<dbReference type="EMBL" id="FMZH01000001">
    <property type="protein sequence ID" value="SDC23998.1"/>
    <property type="molecule type" value="Genomic_DNA"/>
</dbReference>
<evidence type="ECO:0000313" key="2">
    <source>
        <dbReference type="EMBL" id="SDC23998.1"/>
    </source>
</evidence>
<reference evidence="3" key="1">
    <citation type="submission" date="2016-10" db="EMBL/GenBank/DDBJ databases">
        <authorList>
            <person name="Varghese N."/>
            <person name="Submissions S."/>
        </authorList>
    </citation>
    <scope>NUCLEOTIDE SEQUENCE [LARGE SCALE GENOMIC DNA]</scope>
    <source>
        <strain evidence="3">DSM 18609</strain>
    </source>
</reference>
<gene>
    <name evidence="2" type="ORF">SAMN04488024_101602</name>
</gene>
<name>A0A1G6JZE6_9SPHI</name>
<sequence>MLCYAHFSDLELADLLKGKDEGAFTDIYNRYWAVLYCHARRLLLDDEEAEDLTQEVFLTLLNRSGDLELSSRCLVTCIRFRAIRFLIISITIR</sequence>
<dbReference type="Gene3D" id="1.10.1740.10">
    <property type="match status" value="1"/>
</dbReference>
<dbReference type="Proteomes" id="UP000199455">
    <property type="component" value="Unassembled WGS sequence"/>
</dbReference>
<proteinExistence type="predicted"/>
<dbReference type="RefSeq" id="WP_090764362.1">
    <property type="nucleotide sequence ID" value="NZ_FMZH01000001.1"/>
</dbReference>
<dbReference type="AlphaFoldDB" id="A0A1G6JZE6"/>
<dbReference type="Pfam" id="PF04542">
    <property type="entry name" value="Sigma70_r2"/>
    <property type="match status" value="1"/>
</dbReference>
<dbReference type="InterPro" id="IPR007627">
    <property type="entry name" value="RNA_pol_sigma70_r2"/>
</dbReference>
<keyword evidence="3" id="KW-1185">Reference proteome</keyword>
<feature type="domain" description="RNA polymerase sigma-70 region 2" evidence="1">
    <location>
        <begin position="28"/>
        <end position="65"/>
    </location>
</feature>
<evidence type="ECO:0000313" key="3">
    <source>
        <dbReference type="Proteomes" id="UP000199455"/>
    </source>
</evidence>
<organism evidence="2 3">
    <name type="scientific">Pedobacter soli</name>
    <dbReference type="NCBI Taxonomy" id="390242"/>
    <lineage>
        <taxon>Bacteria</taxon>
        <taxon>Pseudomonadati</taxon>
        <taxon>Bacteroidota</taxon>
        <taxon>Sphingobacteriia</taxon>
        <taxon>Sphingobacteriales</taxon>
        <taxon>Sphingobacteriaceae</taxon>
        <taxon>Pedobacter</taxon>
    </lineage>
</organism>
<dbReference type="SUPFAM" id="SSF88946">
    <property type="entry name" value="Sigma2 domain of RNA polymerase sigma factors"/>
    <property type="match status" value="1"/>
</dbReference>
<dbReference type="GO" id="GO:0006352">
    <property type="term" value="P:DNA-templated transcription initiation"/>
    <property type="evidence" value="ECO:0007669"/>
    <property type="project" value="InterPro"/>
</dbReference>
<dbReference type="InterPro" id="IPR013325">
    <property type="entry name" value="RNA_pol_sigma_r2"/>
</dbReference>
<accession>A0A1G6JZE6</accession>
<protein>
    <submittedName>
        <fullName evidence="2">Sigma-70 region 2</fullName>
    </submittedName>
</protein>
<dbReference type="GO" id="GO:0003700">
    <property type="term" value="F:DNA-binding transcription factor activity"/>
    <property type="evidence" value="ECO:0007669"/>
    <property type="project" value="InterPro"/>
</dbReference>
<evidence type="ECO:0000259" key="1">
    <source>
        <dbReference type="Pfam" id="PF04542"/>
    </source>
</evidence>